<feature type="binding site" evidence="5">
    <location>
        <position position="63"/>
    </location>
    <ligand>
        <name>substrate</name>
    </ligand>
</feature>
<dbReference type="SUPFAM" id="SSF51197">
    <property type="entry name" value="Clavaminate synthase-like"/>
    <property type="match status" value="1"/>
</dbReference>
<feature type="binding site" evidence="5">
    <location>
        <begin position="111"/>
        <end position="113"/>
    </location>
    <ligand>
        <name>2-oxoglutarate</name>
        <dbReference type="ChEBI" id="CHEBI:16810"/>
    </ligand>
</feature>
<evidence type="ECO:0000259" key="7">
    <source>
        <dbReference type="PROSITE" id="PS51471"/>
    </source>
</evidence>
<dbReference type="FunCoup" id="A0A1B1ANA7">
    <property type="interactions" value="18"/>
</dbReference>
<keyword evidence="4 6" id="KW-0408">Iron</keyword>
<protein>
    <submittedName>
        <fullName evidence="8">Alkylated DNA repair dioxygenase</fullName>
    </submittedName>
</protein>
<dbReference type="InterPro" id="IPR037151">
    <property type="entry name" value="AlkB-like_sf"/>
</dbReference>
<evidence type="ECO:0000313" key="9">
    <source>
        <dbReference type="Proteomes" id="UP000092498"/>
    </source>
</evidence>
<gene>
    <name evidence="8" type="ORF">ATE48_10275</name>
</gene>
<feature type="binding site" evidence="5">
    <location>
        <begin position="196"/>
        <end position="202"/>
    </location>
    <ligand>
        <name>2-oxoglutarate</name>
        <dbReference type="ChEBI" id="CHEBI:16810"/>
    </ligand>
</feature>
<dbReference type="GO" id="GO:0035516">
    <property type="term" value="F:broad specificity oxidative DNA demethylase activity"/>
    <property type="evidence" value="ECO:0007669"/>
    <property type="project" value="TreeGrafter"/>
</dbReference>
<dbReference type="PROSITE" id="PS51471">
    <property type="entry name" value="FE2OG_OXY"/>
    <property type="match status" value="1"/>
</dbReference>
<name>A0A1B1ANA7_9PROT</name>
<proteinExistence type="predicted"/>
<organism evidence="8 9">
    <name type="scientific">Candidatus Viadribacter manganicus</name>
    <dbReference type="NCBI Taxonomy" id="1759059"/>
    <lineage>
        <taxon>Bacteria</taxon>
        <taxon>Pseudomonadati</taxon>
        <taxon>Pseudomonadota</taxon>
        <taxon>Alphaproteobacteria</taxon>
        <taxon>Hyphomonadales</taxon>
        <taxon>Hyphomonadaceae</taxon>
        <taxon>Candidatus Viadribacter</taxon>
    </lineage>
</organism>
<dbReference type="GO" id="GO:0035513">
    <property type="term" value="P:oxidative RNA demethylation"/>
    <property type="evidence" value="ECO:0007669"/>
    <property type="project" value="TreeGrafter"/>
</dbReference>
<dbReference type="EMBL" id="CP013244">
    <property type="protein sequence ID" value="ANP48026.1"/>
    <property type="molecule type" value="Genomic_DNA"/>
</dbReference>
<feature type="binding site" evidence="6">
    <location>
        <position position="178"/>
    </location>
    <ligand>
        <name>Fe cation</name>
        <dbReference type="ChEBI" id="CHEBI:24875"/>
        <note>catalytic</note>
    </ligand>
</feature>
<evidence type="ECO:0000256" key="2">
    <source>
        <dbReference type="ARBA" id="ARBA00022964"/>
    </source>
</evidence>
<sequence length="219" mass="24070">MTRPASDFDGFRLWPGLLDRAAQEALRDEVFARMRGGPLYIPRMPKSGLPMRVRMTNFGALGWVTDKEQGYRYQATHPETGKAWPEMPPKVVELWNELSGYDAPPEACLVNLYEGDARMGLHVDSDEDAWDAPVLSISLGDTAMFRIGGSVRSDPTRSVRLASGDVCMLSGAARRAYHGVDRIMNGTSRLLPKGGRLNLTVRRVTVPSSSRASPPPAQA</sequence>
<dbReference type="GO" id="GO:0008198">
    <property type="term" value="F:ferrous iron binding"/>
    <property type="evidence" value="ECO:0007669"/>
    <property type="project" value="TreeGrafter"/>
</dbReference>
<feature type="binding site" evidence="6">
    <location>
        <position position="124"/>
    </location>
    <ligand>
        <name>Fe cation</name>
        <dbReference type="ChEBI" id="CHEBI:24875"/>
        <note>catalytic</note>
    </ligand>
</feature>
<dbReference type="GO" id="GO:0005737">
    <property type="term" value="C:cytoplasm"/>
    <property type="evidence" value="ECO:0007669"/>
    <property type="project" value="TreeGrafter"/>
</dbReference>
<dbReference type="PANTHER" id="PTHR16557:SF2">
    <property type="entry name" value="NUCLEIC ACID DIOXYGENASE ALKBH1"/>
    <property type="match status" value="1"/>
</dbReference>
<reference evidence="8 9" key="1">
    <citation type="submission" date="2015-11" db="EMBL/GenBank/DDBJ databases">
        <title>Whole-Genome Sequence of Candidatus Oderbacter manganicum from the National Park Lower Oder Valley, Germany.</title>
        <authorList>
            <person name="Braun B."/>
            <person name="Liere K."/>
            <person name="Szewzyk U."/>
        </authorList>
    </citation>
    <scope>NUCLEOTIDE SEQUENCE [LARGE SCALE GENOMIC DNA]</scope>
    <source>
        <strain evidence="8 9">OTSz_A_272</strain>
    </source>
</reference>
<dbReference type="PANTHER" id="PTHR16557">
    <property type="entry name" value="ALKYLATED DNA REPAIR PROTEIN ALKB-RELATED"/>
    <property type="match status" value="1"/>
</dbReference>
<feature type="binding site" evidence="6">
    <location>
        <position position="122"/>
    </location>
    <ligand>
        <name>Fe cation</name>
        <dbReference type="ChEBI" id="CHEBI:24875"/>
        <note>catalytic</note>
    </ligand>
</feature>
<dbReference type="InterPro" id="IPR005123">
    <property type="entry name" value="Oxoglu/Fe-dep_dioxygenase_dom"/>
</dbReference>
<evidence type="ECO:0000256" key="3">
    <source>
        <dbReference type="ARBA" id="ARBA00023002"/>
    </source>
</evidence>
<dbReference type="Pfam" id="PF13532">
    <property type="entry name" value="2OG-FeII_Oxy_2"/>
    <property type="match status" value="1"/>
</dbReference>
<keyword evidence="1 6" id="KW-0479">Metal-binding</keyword>
<dbReference type="InParanoid" id="A0A1B1ANA7"/>
<keyword evidence="3" id="KW-0560">Oxidoreductase</keyword>
<evidence type="ECO:0000313" key="8">
    <source>
        <dbReference type="EMBL" id="ANP48026.1"/>
    </source>
</evidence>
<dbReference type="Proteomes" id="UP000092498">
    <property type="component" value="Chromosome"/>
</dbReference>
<evidence type="ECO:0000256" key="5">
    <source>
        <dbReference type="PIRSR" id="PIRSR604574-1"/>
    </source>
</evidence>
<keyword evidence="2 8" id="KW-0223">Dioxygenase</keyword>
<dbReference type="GO" id="GO:0035515">
    <property type="term" value="F:oxidative RNA demethylase activity"/>
    <property type="evidence" value="ECO:0007669"/>
    <property type="project" value="TreeGrafter"/>
</dbReference>
<evidence type="ECO:0000256" key="6">
    <source>
        <dbReference type="PIRSR" id="PIRSR604574-2"/>
    </source>
</evidence>
<evidence type="ECO:0000256" key="4">
    <source>
        <dbReference type="ARBA" id="ARBA00023004"/>
    </source>
</evidence>
<accession>A0A1B1ANA7</accession>
<dbReference type="KEGG" id="cbot:ATE48_10275"/>
<dbReference type="STRING" id="1759059.ATE48_10275"/>
<dbReference type="RefSeq" id="WP_066774870.1">
    <property type="nucleotide sequence ID" value="NZ_CP013244.1"/>
</dbReference>
<feature type="binding site" evidence="5">
    <location>
        <begin position="71"/>
        <end position="73"/>
    </location>
    <ligand>
        <name>substrate</name>
    </ligand>
</feature>
<dbReference type="AlphaFoldDB" id="A0A1B1ANA7"/>
<feature type="binding site" evidence="5">
    <location>
        <position position="126"/>
    </location>
    <ligand>
        <name>substrate</name>
    </ligand>
</feature>
<comment type="cofactor">
    <cofactor evidence="6">
        <name>Fe(2+)</name>
        <dbReference type="ChEBI" id="CHEBI:29033"/>
    </cofactor>
    <text evidence="6">Binds 1 Fe(2+) ion per subunit.</text>
</comment>
<keyword evidence="9" id="KW-1185">Reference proteome</keyword>
<feature type="domain" description="Fe2OG dioxygenase" evidence="7">
    <location>
        <begin position="104"/>
        <end position="205"/>
    </location>
</feature>
<evidence type="ECO:0000256" key="1">
    <source>
        <dbReference type="ARBA" id="ARBA00022723"/>
    </source>
</evidence>
<dbReference type="Gene3D" id="2.60.120.590">
    <property type="entry name" value="Alpha-ketoglutarate-dependent dioxygenase AlkB-like"/>
    <property type="match status" value="1"/>
</dbReference>
<feature type="binding site" evidence="5">
    <location>
        <position position="152"/>
    </location>
    <ligand>
        <name>substrate</name>
    </ligand>
</feature>
<dbReference type="InterPro" id="IPR004574">
    <property type="entry name" value="Alkb"/>
</dbReference>
<dbReference type="InterPro" id="IPR027450">
    <property type="entry name" value="AlkB-like"/>
</dbReference>